<feature type="domain" description="MSP" evidence="3">
    <location>
        <begin position="1"/>
        <end position="122"/>
    </location>
</feature>
<dbReference type="AlphaFoldDB" id="A0A0K0DZB2"/>
<protein>
    <recommendedName>
        <fullName evidence="1">Major sperm protein</fullName>
    </recommendedName>
</protein>
<keyword evidence="1" id="KW-0206">Cytoskeleton</keyword>
<dbReference type="InterPro" id="IPR000535">
    <property type="entry name" value="MSP_dom"/>
</dbReference>
<dbReference type="Gene3D" id="2.60.40.10">
    <property type="entry name" value="Immunoglobulins"/>
    <property type="match status" value="1"/>
</dbReference>
<dbReference type="PROSITE" id="PS50202">
    <property type="entry name" value="MSP"/>
    <property type="match status" value="1"/>
</dbReference>
<evidence type="ECO:0000256" key="1">
    <source>
        <dbReference type="RuleBase" id="RU003425"/>
    </source>
</evidence>
<feature type="region of interest" description="Disordered" evidence="2">
    <location>
        <begin position="123"/>
        <end position="172"/>
    </location>
</feature>
<dbReference type="PANTHER" id="PTHR21513:SF26">
    <property type="entry name" value="MAJOR SPERM PROTEIN"/>
    <property type="match status" value="1"/>
</dbReference>
<dbReference type="SUPFAM" id="SSF49354">
    <property type="entry name" value="PapD-like"/>
    <property type="match status" value="1"/>
</dbReference>
<dbReference type="InterPro" id="IPR013783">
    <property type="entry name" value="Ig-like_fold"/>
</dbReference>
<dbReference type="InterPro" id="IPR008962">
    <property type="entry name" value="PapD-like_sf"/>
</dbReference>
<accession>A0A0K0DZB2</accession>
<keyword evidence="1" id="KW-0963">Cytoplasm</keyword>
<dbReference type="STRING" id="6248.A0A0K0DZB2"/>
<organism evidence="5">
    <name type="scientific">Strongyloides stercoralis</name>
    <name type="common">Threadworm</name>
    <dbReference type="NCBI Taxonomy" id="6248"/>
    <lineage>
        <taxon>Eukaryota</taxon>
        <taxon>Metazoa</taxon>
        <taxon>Ecdysozoa</taxon>
        <taxon>Nematoda</taxon>
        <taxon>Chromadorea</taxon>
        <taxon>Rhabditida</taxon>
        <taxon>Tylenchina</taxon>
        <taxon>Panagrolaimomorpha</taxon>
        <taxon>Strongyloidoidea</taxon>
        <taxon>Strongyloididae</taxon>
        <taxon>Strongyloides</taxon>
    </lineage>
</organism>
<proteinExistence type="predicted"/>
<sequence>MKEFPLEINLKKGVTFAPSGNASENFVVELKLKNTTKDKQAVKVKCTSNELFKIAPPVSIIKPGDSLTVTLTYNGNKPYPDDNKHYFVIYSLLTTTDEAPRKLFSNDKDKKAESTRLFAFFKKGDDDNKDSKNEEKKDEKNEKEDKNGDKKNEENKDEKKEDKKEDKKEEKK</sequence>
<dbReference type="PANTHER" id="PTHR21513">
    <property type="entry name" value="MAJOR SPERM PROTEIN"/>
    <property type="match status" value="1"/>
</dbReference>
<dbReference type="WBParaSite" id="SSTP_0000257800.1">
    <property type="protein sequence ID" value="SSTP_0000257800.1"/>
    <property type="gene ID" value="SSTP_0000257800"/>
</dbReference>
<evidence type="ECO:0000256" key="2">
    <source>
        <dbReference type="SAM" id="MobiDB-lite"/>
    </source>
</evidence>
<evidence type="ECO:0000313" key="5">
    <source>
        <dbReference type="WBParaSite" id="SSTP_0000257800.1"/>
    </source>
</evidence>
<reference evidence="5" key="1">
    <citation type="submission" date="2015-08" db="UniProtKB">
        <authorList>
            <consortium name="WormBaseParasite"/>
        </authorList>
    </citation>
    <scope>IDENTIFICATION</scope>
</reference>
<keyword evidence="4" id="KW-1185">Reference proteome</keyword>
<evidence type="ECO:0000259" key="3">
    <source>
        <dbReference type="PROSITE" id="PS50202"/>
    </source>
</evidence>
<dbReference type="Proteomes" id="UP000035681">
    <property type="component" value="Unplaced"/>
</dbReference>
<dbReference type="WBParaSite" id="TCONS_00005440.p1">
    <property type="protein sequence ID" value="TCONS_00005440.p1"/>
    <property type="gene ID" value="XLOC_003728"/>
</dbReference>
<comment type="function">
    <text evidence="1">Central component in molecular interactions underlying sperm crawling. Forms an extensive filament system that extends from sperm villipoda, along the leading edge of the pseudopod.</text>
</comment>
<name>A0A0K0DZB2_STRER</name>
<dbReference type="Pfam" id="PF00635">
    <property type="entry name" value="Motile_Sperm"/>
    <property type="match status" value="1"/>
</dbReference>
<evidence type="ECO:0000313" key="4">
    <source>
        <dbReference type="Proteomes" id="UP000035681"/>
    </source>
</evidence>